<accession>A0A7J7CX68</accession>
<dbReference type="GO" id="GO:0006353">
    <property type="term" value="P:DNA-templated transcription termination"/>
    <property type="evidence" value="ECO:0007669"/>
    <property type="project" value="UniProtKB-KW"/>
</dbReference>
<dbReference type="FunCoup" id="A0A7J7CX68">
    <property type="interactions" value="176"/>
</dbReference>
<dbReference type="EMBL" id="JAAARO010000013">
    <property type="protein sequence ID" value="KAF5738691.1"/>
    <property type="molecule type" value="Genomic_DNA"/>
</dbReference>
<evidence type="ECO:0008006" key="7">
    <source>
        <dbReference type="Google" id="ProtNLM"/>
    </source>
</evidence>
<dbReference type="AlphaFoldDB" id="A0A7J7CX68"/>
<dbReference type="PANTHER" id="PTHR13068">
    <property type="entry name" value="CGI-12 PROTEIN-RELATED"/>
    <property type="match status" value="1"/>
</dbReference>
<evidence type="ECO:0000256" key="3">
    <source>
        <dbReference type="ARBA" id="ARBA00022946"/>
    </source>
</evidence>
<dbReference type="InterPro" id="IPR003690">
    <property type="entry name" value="MTERF"/>
</dbReference>
<evidence type="ECO:0000256" key="1">
    <source>
        <dbReference type="ARBA" id="ARBA00007692"/>
    </source>
</evidence>
<gene>
    <name evidence="4" type="ORF">HS088_TW13G01592</name>
    <name evidence="5" type="ORF">HS088_TW13G01609</name>
</gene>
<evidence type="ECO:0000313" key="6">
    <source>
        <dbReference type="Proteomes" id="UP000593562"/>
    </source>
</evidence>
<dbReference type="SMART" id="SM00733">
    <property type="entry name" value="Mterf"/>
    <property type="match status" value="5"/>
</dbReference>
<name>A0A7J7CX68_TRIWF</name>
<evidence type="ECO:0000256" key="2">
    <source>
        <dbReference type="ARBA" id="ARBA00022472"/>
    </source>
</evidence>
<proteinExistence type="inferred from homology"/>
<organism evidence="4 6">
    <name type="scientific">Tripterygium wilfordii</name>
    <name type="common">Thunder God vine</name>
    <dbReference type="NCBI Taxonomy" id="458696"/>
    <lineage>
        <taxon>Eukaryota</taxon>
        <taxon>Viridiplantae</taxon>
        <taxon>Streptophyta</taxon>
        <taxon>Embryophyta</taxon>
        <taxon>Tracheophyta</taxon>
        <taxon>Spermatophyta</taxon>
        <taxon>Magnoliopsida</taxon>
        <taxon>eudicotyledons</taxon>
        <taxon>Gunneridae</taxon>
        <taxon>Pentapetalae</taxon>
        <taxon>rosids</taxon>
        <taxon>fabids</taxon>
        <taxon>Celastrales</taxon>
        <taxon>Celastraceae</taxon>
        <taxon>Tripterygium</taxon>
    </lineage>
</organism>
<evidence type="ECO:0000313" key="5">
    <source>
        <dbReference type="EMBL" id="KAF5738708.1"/>
    </source>
</evidence>
<evidence type="ECO:0000313" key="4">
    <source>
        <dbReference type="EMBL" id="KAF5738691.1"/>
    </source>
</evidence>
<keyword evidence="6" id="KW-1185">Reference proteome</keyword>
<reference evidence="4 6" key="1">
    <citation type="journal article" date="2020" name="Nat. Commun.">
        <title>Genome of Tripterygium wilfordii and identification of cytochrome P450 involved in triptolide biosynthesis.</title>
        <authorList>
            <person name="Tu L."/>
            <person name="Su P."/>
            <person name="Zhang Z."/>
            <person name="Gao L."/>
            <person name="Wang J."/>
            <person name="Hu T."/>
            <person name="Zhou J."/>
            <person name="Zhang Y."/>
            <person name="Zhao Y."/>
            <person name="Liu Y."/>
            <person name="Song Y."/>
            <person name="Tong Y."/>
            <person name="Lu Y."/>
            <person name="Yang J."/>
            <person name="Xu C."/>
            <person name="Jia M."/>
            <person name="Peters R.J."/>
            <person name="Huang L."/>
            <person name="Gao W."/>
        </authorList>
    </citation>
    <scope>NUCLEOTIDE SEQUENCE [LARGE SCALE GENOMIC DNA]</scope>
    <source>
        <strain evidence="6">cv. XIE 37</strain>
        <strain evidence="4">XIE 37</strain>
        <tissue evidence="4">Leaf</tissue>
    </source>
</reference>
<keyword evidence="2" id="KW-0804">Transcription</keyword>
<keyword evidence="2" id="KW-0806">Transcription termination</keyword>
<protein>
    <recommendedName>
        <fullName evidence="7">Mitochondrial transcription termination factor family protein</fullName>
    </recommendedName>
</protein>
<dbReference type="Pfam" id="PF02536">
    <property type="entry name" value="mTERF"/>
    <property type="match status" value="2"/>
</dbReference>
<dbReference type="GO" id="GO:0003676">
    <property type="term" value="F:nucleic acid binding"/>
    <property type="evidence" value="ECO:0007669"/>
    <property type="project" value="InterPro"/>
</dbReference>
<comment type="similarity">
    <text evidence="1">Belongs to the mTERF family.</text>
</comment>
<dbReference type="InterPro" id="IPR038538">
    <property type="entry name" value="MTERF_sf"/>
</dbReference>
<dbReference type="FunFam" id="1.25.70.10:FF:000001">
    <property type="entry name" value="Mitochondrial transcription termination factor-like"/>
    <property type="match status" value="1"/>
</dbReference>
<dbReference type="PANTHER" id="PTHR13068:SF166">
    <property type="entry name" value="TRANSCRIPTION TERMINATION FACTOR MTERF15, MITOCHONDRIAL-LIKE"/>
    <property type="match status" value="1"/>
</dbReference>
<comment type="caution">
    <text evidence="4">The sequence shown here is derived from an EMBL/GenBank/DDBJ whole genome shotgun (WGS) entry which is preliminary data.</text>
</comment>
<dbReference type="EMBL" id="JAAARO010000013">
    <property type="protein sequence ID" value="KAF5738708.1"/>
    <property type="molecule type" value="Genomic_DNA"/>
</dbReference>
<keyword evidence="2" id="KW-0805">Transcription regulation</keyword>
<dbReference type="Proteomes" id="UP000593562">
    <property type="component" value="Unassembled WGS sequence"/>
</dbReference>
<sequence>MSSPELAKIMCYYPIIFKRSLEKQLIPSFDFFTNVLKSEENTVAAFKRYAGILSVNLENTPIASNINILREHGVPESKIVTILRYQPRSFLIGSDQFREIVEEVKRMGFNPLRTKFVLAVFALRTISKSTWEKKVDVYKKWGWSDEDIIIAFGRNPWCMTASEKKITGVMDYFINVMGLKPLVVCKDPALLSLSLKKRIVPRGSVARVLLSKGLIKERSLFRWFAYTEKLFLEKLVTCYKEEAPELMKLYTEKLNLSMQRGSEKK</sequence>
<keyword evidence="3" id="KW-0809">Transit peptide</keyword>
<dbReference type="InParanoid" id="A0A7J7CX68"/>
<dbReference type="Gene3D" id="1.25.70.10">
    <property type="entry name" value="Transcription termination factor 3, mitochondrial"/>
    <property type="match status" value="1"/>
</dbReference>